<evidence type="ECO:0000313" key="3">
    <source>
        <dbReference type="EMBL" id="KIK56662.1"/>
    </source>
</evidence>
<evidence type="ECO:0000259" key="2">
    <source>
        <dbReference type="PROSITE" id="PS51382"/>
    </source>
</evidence>
<sequence length="157" mass="17239">MKFAKYLSQTQTPEWKKAYIDYRGLKKKIRKEKPQHLATESQVHLPASPETSHFPGEQADGGPSTSRARHDAGMGLGELPVRKRSVATRRGSQSSAPDSSQSSSHRKLSVSGAKGPRSQTSRGFLARGTPLFAIQYFIITDSNIASQFYISQTATLC</sequence>
<evidence type="ECO:0000313" key="4">
    <source>
        <dbReference type="Proteomes" id="UP000053593"/>
    </source>
</evidence>
<dbReference type="InterPro" id="IPR004331">
    <property type="entry name" value="SPX_dom"/>
</dbReference>
<accession>A0A0D0CF17</accession>
<dbReference type="EMBL" id="KN834796">
    <property type="protein sequence ID" value="KIK56662.1"/>
    <property type="molecule type" value="Genomic_DNA"/>
</dbReference>
<gene>
    <name evidence="3" type="ORF">GYMLUDRAFT_780606</name>
</gene>
<dbReference type="OrthoDB" id="9970435at2759"/>
<dbReference type="PROSITE" id="PS51382">
    <property type="entry name" value="SPX"/>
    <property type="match status" value="1"/>
</dbReference>
<feature type="region of interest" description="Disordered" evidence="1">
    <location>
        <begin position="30"/>
        <end position="123"/>
    </location>
</feature>
<dbReference type="Pfam" id="PF03105">
    <property type="entry name" value="SPX"/>
    <property type="match status" value="1"/>
</dbReference>
<evidence type="ECO:0000256" key="1">
    <source>
        <dbReference type="SAM" id="MobiDB-lite"/>
    </source>
</evidence>
<name>A0A0D0CF17_9AGAR</name>
<proteinExistence type="predicted"/>
<keyword evidence="4" id="KW-1185">Reference proteome</keyword>
<feature type="compositionally biased region" description="Low complexity" evidence="1">
    <location>
        <begin position="92"/>
        <end position="103"/>
    </location>
</feature>
<organism evidence="3 4">
    <name type="scientific">Collybiopsis luxurians FD-317 M1</name>
    <dbReference type="NCBI Taxonomy" id="944289"/>
    <lineage>
        <taxon>Eukaryota</taxon>
        <taxon>Fungi</taxon>
        <taxon>Dikarya</taxon>
        <taxon>Basidiomycota</taxon>
        <taxon>Agaricomycotina</taxon>
        <taxon>Agaricomycetes</taxon>
        <taxon>Agaricomycetidae</taxon>
        <taxon>Agaricales</taxon>
        <taxon>Marasmiineae</taxon>
        <taxon>Omphalotaceae</taxon>
        <taxon>Collybiopsis</taxon>
        <taxon>Collybiopsis luxurians</taxon>
    </lineage>
</organism>
<protein>
    <recommendedName>
        <fullName evidence="2">SPX domain-containing protein</fullName>
    </recommendedName>
</protein>
<reference evidence="3 4" key="1">
    <citation type="submission" date="2014-04" db="EMBL/GenBank/DDBJ databases">
        <title>Evolutionary Origins and Diversification of the Mycorrhizal Mutualists.</title>
        <authorList>
            <consortium name="DOE Joint Genome Institute"/>
            <consortium name="Mycorrhizal Genomics Consortium"/>
            <person name="Kohler A."/>
            <person name="Kuo A."/>
            <person name="Nagy L.G."/>
            <person name="Floudas D."/>
            <person name="Copeland A."/>
            <person name="Barry K.W."/>
            <person name="Cichocki N."/>
            <person name="Veneault-Fourrey C."/>
            <person name="LaButti K."/>
            <person name="Lindquist E.A."/>
            <person name="Lipzen A."/>
            <person name="Lundell T."/>
            <person name="Morin E."/>
            <person name="Murat C."/>
            <person name="Riley R."/>
            <person name="Ohm R."/>
            <person name="Sun H."/>
            <person name="Tunlid A."/>
            <person name="Henrissat B."/>
            <person name="Grigoriev I.V."/>
            <person name="Hibbett D.S."/>
            <person name="Martin F."/>
        </authorList>
    </citation>
    <scope>NUCLEOTIDE SEQUENCE [LARGE SCALE GENOMIC DNA]</scope>
    <source>
        <strain evidence="3 4">FD-317 M1</strain>
    </source>
</reference>
<dbReference type="AlphaFoldDB" id="A0A0D0CF17"/>
<dbReference type="Proteomes" id="UP000053593">
    <property type="component" value="Unassembled WGS sequence"/>
</dbReference>
<dbReference type="HOGENOM" id="CLU_1678102_0_0_1"/>
<feature type="domain" description="SPX" evidence="2">
    <location>
        <begin position="1"/>
        <end position="157"/>
    </location>
</feature>